<gene>
    <name evidence="1" type="ORF">Pla52n_09350</name>
</gene>
<dbReference type="AlphaFoldDB" id="A0A5C6B8E5"/>
<evidence type="ECO:0000313" key="1">
    <source>
        <dbReference type="EMBL" id="TWU08353.1"/>
    </source>
</evidence>
<dbReference type="EMBL" id="SJPN01000001">
    <property type="protein sequence ID" value="TWU08353.1"/>
    <property type="molecule type" value="Genomic_DNA"/>
</dbReference>
<proteinExistence type="predicted"/>
<reference evidence="1 2" key="1">
    <citation type="submission" date="2019-02" db="EMBL/GenBank/DDBJ databases">
        <title>Deep-cultivation of Planctomycetes and their phenomic and genomic characterization uncovers novel biology.</title>
        <authorList>
            <person name="Wiegand S."/>
            <person name="Jogler M."/>
            <person name="Boedeker C."/>
            <person name="Pinto D."/>
            <person name="Vollmers J."/>
            <person name="Rivas-Marin E."/>
            <person name="Kohn T."/>
            <person name="Peeters S.H."/>
            <person name="Heuer A."/>
            <person name="Rast P."/>
            <person name="Oberbeckmann S."/>
            <person name="Bunk B."/>
            <person name="Jeske O."/>
            <person name="Meyerdierks A."/>
            <person name="Storesund J.E."/>
            <person name="Kallscheuer N."/>
            <person name="Luecker S."/>
            <person name="Lage O.M."/>
            <person name="Pohl T."/>
            <person name="Merkel B.J."/>
            <person name="Hornburger P."/>
            <person name="Mueller R.-W."/>
            <person name="Bruemmer F."/>
            <person name="Labrenz M."/>
            <person name="Spormann A.M."/>
            <person name="Op Den Camp H."/>
            <person name="Overmann J."/>
            <person name="Amann R."/>
            <person name="Jetten M.S.M."/>
            <person name="Mascher T."/>
            <person name="Medema M.H."/>
            <person name="Devos D.P."/>
            <person name="Kaster A.-K."/>
            <person name="Ovreas L."/>
            <person name="Rohde M."/>
            <person name="Galperin M.Y."/>
            <person name="Jogler C."/>
        </authorList>
    </citation>
    <scope>NUCLEOTIDE SEQUENCE [LARGE SCALE GENOMIC DNA]</scope>
    <source>
        <strain evidence="1 2">Pla52n</strain>
    </source>
</reference>
<evidence type="ECO:0000313" key="2">
    <source>
        <dbReference type="Proteomes" id="UP000320176"/>
    </source>
</evidence>
<organism evidence="1 2">
    <name type="scientific">Stieleria varia</name>
    <dbReference type="NCBI Taxonomy" id="2528005"/>
    <lineage>
        <taxon>Bacteria</taxon>
        <taxon>Pseudomonadati</taxon>
        <taxon>Planctomycetota</taxon>
        <taxon>Planctomycetia</taxon>
        <taxon>Pirellulales</taxon>
        <taxon>Pirellulaceae</taxon>
        <taxon>Stieleria</taxon>
    </lineage>
</organism>
<name>A0A5C6B8E5_9BACT</name>
<accession>A0A5C6B8E5</accession>
<dbReference type="Proteomes" id="UP000320176">
    <property type="component" value="Unassembled WGS sequence"/>
</dbReference>
<keyword evidence="2" id="KW-1185">Reference proteome</keyword>
<protein>
    <submittedName>
        <fullName evidence="1">Uncharacterized protein</fullName>
    </submittedName>
</protein>
<comment type="caution">
    <text evidence="1">The sequence shown here is derived from an EMBL/GenBank/DDBJ whole genome shotgun (WGS) entry which is preliminary data.</text>
</comment>
<sequence length="73" mass="7877">MGDSATSRVWKRFLKAQSAIRTALAAICPPPRQATACGDRLAALATIAHLKEAFKASTLNLIAAYQTHTQSFF</sequence>